<dbReference type="NCBIfam" id="NF001810">
    <property type="entry name" value="PRK00529.1"/>
    <property type="match status" value="1"/>
</dbReference>
<dbReference type="PIRSF" id="PIRSF005901">
    <property type="entry name" value="EF-P"/>
    <property type="match status" value="1"/>
</dbReference>
<dbReference type="Pfam" id="PF09285">
    <property type="entry name" value="Elong-fact-P_C"/>
    <property type="match status" value="1"/>
</dbReference>
<dbReference type="AlphaFoldDB" id="A0A1F6E8T6"/>
<dbReference type="InterPro" id="IPR020599">
    <property type="entry name" value="Transl_elong_fac_P/YeiP"/>
</dbReference>
<dbReference type="InterPro" id="IPR012340">
    <property type="entry name" value="NA-bd_OB-fold"/>
</dbReference>
<dbReference type="SUPFAM" id="SSF50104">
    <property type="entry name" value="Translation proteins SH3-like domain"/>
    <property type="match status" value="1"/>
</dbReference>
<dbReference type="GO" id="GO:0005829">
    <property type="term" value="C:cytosol"/>
    <property type="evidence" value="ECO:0007669"/>
    <property type="project" value="UniProtKB-ARBA"/>
</dbReference>
<feature type="domain" description="Elongation factor P C-terminal" evidence="2">
    <location>
        <begin position="130"/>
        <end position="185"/>
    </location>
</feature>
<dbReference type="InterPro" id="IPR014722">
    <property type="entry name" value="Rib_uL2_dom2"/>
</dbReference>
<dbReference type="PANTHER" id="PTHR30053:SF12">
    <property type="entry name" value="ELONGATION FACTOR P (EF-P) FAMILY PROTEIN"/>
    <property type="match status" value="1"/>
</dbReference>
<dbReference type="SUPFAM" id="SSF50249">
    <property type="entry name" value="Nucleic acid-binding proteins"/>
    <property type="match status" value="2"/>
</dbReference>
<dbReference type="Gene3D" id="2.30.30.30">
    <property type="match status" value="1"/>
</dbReference>
<evidence type="ECO:0000259" key="2">
    <source>
        <dbReference type="SMART" id="SM00841"/>
    </source>
</evidence>
<dbReference type="InterPro" id="IPR015365">
    <property type="entry name" value="Elong-fact-P_C"/>
</dbReference>
<comment type="similarity">
    <text evidence="1">Belongs to the elongation factor P family.</text>
</comment>
<dbReference type="GO" id="GO:0043043">
    <property type="term" value="P:peptide biosynthetic process"/>
    <property type="evidence" value="ECO:0007669"/>
    <property type="project" value="InterPro"/>
</dbReference>
<dbReference type="InterPro" id="IPR013185">
    <property type="entry name" value="Transl_elong_KOW-like"/>
</dbReference>
<name>A0A1F6E8T6_9BACT</name>
<dbReference type="InterPro" id="IPR013852">
    <property type="entry name" value="Transl_elong_P/YeiP_CS"/>
</dbReference>
<dbReference type="FunFam" id="2.40.50.140:FF:000004">
    <property type="entry name" value="Elongation factor P"/>
    <property type="match status" value="1"/>
</dbReference>
<accession>A0A1F6E8T6</accession>
<proteinExistence type="inferred from homology"/>
<evidence type="ECO:0000313" key="4">
    <source>
        <dbReference type="Proteomes" id="UP000176689"/>
    </source>
</evidence>
<evidence type="ECO:0000313" key="3">
    <source>
        <dbReference type="EMBL" id="OGG70068.1"/>
    </source>
</evidence>
<gene>
    <name evidence="3" type="ORF">A3F27_03325</name>
</gene>
<reference evidence="3 4" key="1">
    <citation type="journal article" date="2016" name="Nat. Commun.">
        <title>Thousands of microbial genomes shed light on interconnected biogeochemical processes in an aquifer system.</title>
        <authorList>
            <person name="Anantharaman K."/>
            <person name="Brown C.T."/>
            <person name="Hug L.A."/>
            <person name="Sharon I."/>
            <person name="Castelle C.J."/>
            <person name="Probst A.J."/>
            <person name="Thomas B.C."/>
            <person name="Singh A."/>
            <person name="Wilkins M.J."/>
            <person name="Karaoz U."/>
            <person name="Brodie E.L."/>
            <person name="Williams K.H."/>
            <person name="Hubbard S.S."/>
            <person name="Banfield J.F."/>
        </authorList>
    </citation>
    <scope>NUCLEOTIDE SEQUENCE [LARGE SCALE GENOMIC DNA]</scope>
</reference>
<dbReference type="Pfam" id="PF08207">
    <property type="entry name" value="EFP_N"/>
    <property type="match status" value="1"/>
</dbReference>
<organism evidence="3 4">
    <name type="scientific">Candidatus Kaiserbacteria bacterium RIFCSPHIGHO2_12_FULL_53_13</name>
    <dbReference type="NCBI Taxonomy" id="1798502"/>
    <lineage>
        <taxon>Bacteria</taxon>
        <taxon>Candidatus Kaiseribacteriota</taxon>
    </lineage>
</organism>
<comment type="caution">
    <text evidence="3">The sequence shown here is derived from an EMBL/GenBank/DDBJ whole genome shotgun (WGS) entry which is preliminary data.</text>
</comment>
<dbReference type="PROSITE" id="PS01275">
    <property type="entry name" value="EFP"/>
    <property type="match status" value="1"/>
</dbReference>
<dbReference type="GO" id="GO:0003746">
    <property type="term" value="F:translation elongation factor activity"/>
    <property type="evidence" value="ECO:0007669"/>
    <property type="project" value="TreeGrafter"/>
</dbReference>
<dbReference type="InterPro" id="IPR008991">
    <property type="entry name" value="Translation_prot_SH3-like_sf"/>
</dbReference>
<protein>
    <recommendedName>
        <fullName evidence="2">Elongation factor P C-terminal domain-containing protein</fullName>
    </recommendedName>
</protein>
<dbReference type="CDD" id="cd05794">
    <property type="entry name" value="S1_EF-P_repeat_2"/>
    <property type="match status" value="1"/>
</dbReference>
<dbReference type="Proteomes" id="UP000176689">
    <property type="component" value="Unassembled WGS sequence"/>
</dbReference>
<dbReference type="SMART" id="SM00841">
    <property type="entry name" value="Elong-fact-P_C"/>
    <property type="match status" value="1"/>
</dbReference>
<sequence>MLSYNEVLPKRIIILDGEPYEVLSAWVFRKQQRKPVNQTKLRNLKTGSMAEHTFHVSDKAEEAEVETRTAKFIYSRNGEWFFHEENNPSKRFSLPDATVGDAGKFLTPNTEVDMLWFDDEPIQVHVPVKMDLKVTDAPPNTRGNTAQGGDKVVTLETGATLTVPMFIKEGDVVRINTETGEYVERV</sequence>
<dbReference type="EMBL" id="MFLP01000025">
    <property type="protein sequence ID" value="OGG70068.1"/>
    <property type="molecule type" value="Genomic_DNA"/>
</dbReference>
<evidence type="ECO:0000256" key="1">
    <source>
        <dbReference type="ARBA" id="ARBA00009479"/>
    </source>
</evidence>
<dbReference type="PANTHER" id="PTHR30053">
    <property type="entry name" value="ELONGATION FACTOR P"/>
    <property type="match status" value="1"/>
</dbReference>
<dbReference type="Gene3D" id="2.40.50.140">
    <property type="entry name" value="Nucleic acid-binding proteins"/>
    <property type="match status" value="2"/>
</dbReference>